<evidence type="ECO:0000313" key="2">
    <source>
        <dbReference type="Proteomes" id="UP001293718"/>
    </source>
</evidence>
<evidence type="ECO:0000313" key="1">
    <source>
        <dbReference type="EMBL" id="MDZ5461355.1"/>
    </source>
</evidence>
<gene>
    <name evidence="1" type="ORF">SM757_32750</name>
</gene>
<organism evidence="1 2">
    <name type="scientific">Azohydromonas lata</name>
    <dbReference type="NCBI Taxonomy" id="45677"/>
    <lineage>
        <taxon>Bacteria</taxon>
        <taxon>Pseudomonadati</taxon>
        <taxon>Pseudomonadota</taxon>
        <taxon>Betaproteobacteria</taxon>
        <taxon>Burkholderiales</taxon>
        <taxon>Sphaerotilaceae</taxon>
        <taxon>Azohydromonas</taxon>
    </lineage>
</organism>
<comment type="caution">
    <text evidence="1">The sequence shown here is derived from an EMBL/GenBank/DDBJ whole genome shotgun (WGS) entry which is preliminary data.</text>
</comment>
<reference evidence="1 2" key="1">
    <citation type="submission" date="2023-11" db="EMBL/GenBank/DDBJ databases">
        <title>Draft genome of Azohydromonas lata strain H1 (DSM1123), a polyhydroxyalkanoate producer.</title>
        <authorList>
            <person name="Traversa D."/>
            <person name="D'Addabbo P."/>
            <person name="Pazzani C."/>
            <person name="Manzari C."/>
            <person name="Chiara M."/>
            <person name="Scrascia M."/>
        </authorList>
    </citation>
    <scope>NUCLEOTIDE SEQUENCE [LARGE SCALE GENOMIC DNA]</scope>
    <source>
        <strain evidence="1 2">H1</strain>
    </source>
</reference>
<dbReference type="RefSeq" id="WP_322468540.1">
    <property type="nucleotide sequence ID" value="NZ_JAXOJX010000109.1"/>
</dbReference>
<keyword evidence="2" id="KW-1185">Reference proteome</keyword>
<protein>
    <submittedName>
        <fullName evidence="1">Uncharacterized protein</fullName>
    </submittedName>
</protein>
<name>A0ABU5IR62_9BURK</name>
<dbReference type="Proteomes" id="UP001293718">
    <property type="component" value="Unassembled WGS sequence"/>
</dbReference>
<sequence length="125" mass="14405">MGSLIEESLIPAWGEAMPAGYEDEVVLPWRFTQHEDEQALATKLIGLDAQGRRCWIRHDHTAVAVGFDMRELPIARPIAHERRTAWRLRSGQWLLCVNRVERLDSARPRVENRPVVITREEDLGL</sequence>
<proteinExistence type="predicted"/>
<dbReference type="EMBL" id="JAXOJX010000109">
    <property type="protein sequence ID" value="MDZ5461355.1"/>
    <property type="molecule type" value="Genomic_DNA"/>
</dbReference>
<accession>A0ABU5IR62</accession>